<evidence type="ECO:0000313" key="4">
    <source>
        <dbReference type="Proteomes" id="UP001451571"/>
    </source>
</evidence>
<sequence length="266" mass="28841">MSLYIHKQMGVNMRRGKKIGIVLVAAMSLMLTACGESVPEMTEEENAQVVEYAAGLLLKYDQNYENRLVEEEPEAAGKTSEKERAESGEIEQEPQVLQKETWTANTSAVEANNSDQGFCGIQGVEVKYINYELTDVYPDENVEEASYAMSAESGYKFLVLNFEMKNTTQQDIDVNMASTGAKFKISVNGGQPEYALTTILLNDLSTFMGTIGVGDTKDLVLVGEVSEQEANAIWSVALALGEESLTDPVASDVSADATDSAVANAD</sequence>
<evidence type="ECO:0008006" key="5">
    <source>
        <dbReference type="Google" id="ProtNLM"/>
    </source>
</evidence>
<dbReference type="InterPro" id="IPR029050">
    <property type="entry name" value="Immunoprotect_excell_Ig-like"/>
</dbReference>
<evidence type="ECO:0000313" key="3">
    <source>
        <dbReference type="EMBL" id="XAH72452.1"/>
    </source>
</evidence>
<keyword evidence="1" id="KW-0732">Signal</keyword>
<keyword evidence="4" id="KW-1185">Reference proteome</keyword>
<protein>
    <recommendedName>
        <fullName evidence="5">DUF4352 domain-containing protein</fullName>
    </recommendedName>
</protein>
<dbReference type="Gene3D" id="2.60.40.1240">
    <property type="match status" value="1"/>
</dbReference>
<dbReference type="EMBL" id="CP146256">
    <property type="protein sequence ID" value="XAH72452.1"/>
    <property type="molecule type" value="Genomic_DNA"/>
</dbReference>
<evidence type="ECO:0000256" key="1">
    <source>
        <dbReference type="ARBA" id="ARBA00022729"/>
    </source>
</evidence>
<dbReference type="RefSeq" id="WP_342756068.1">
    <property type="nucleotide sequence ID" value="NZ_CP146256.1"/>
</dbReference>
<evidence type="ECO:0000256" key="2">
    <source>
        <dbReference type="SAM" id="MobiDB-lite"/>
    </source>
</evidence>
<dbReference type="Proteomes" id="UP001451571">
    <property type="component" value="Chromosome"/>
</dbReference>
<reference evidence="3 4" key="1">
    <citation type="submission" date="2024-02" db="EMBL/GenBank/DDBJ databases">
        <title>Bacterial strain from lacustrine sediment.</title>
        <authorList>
            <person name="Petit C."/>
            <person name="Fadhlaoui K."/>
        </authorList>
    </citation>
    <scope>NUCLEOTIDE SEQUENCE [LARGE SCALE GENOMIC DNA]</scope>
    <source>
        <strain evidence="3 4">IPX-CK</strain>
    </source>
</reference>
<name>A0ABZ3EQH5_9FIRM</name>
<accession>A0ABZ3EQH5</accession>
<dbReference type="PROSITE" id="PS51257">
    <property type="entry name" value="PROKAR_LIPOPROTEIN"/>
    <property type="match status" value="1"/>
</dbReference>
<organism evidence="3 4">
    <name type="scientific">Kineothrix sedimenti</name>
    <dbReference type="NCBI Taxonomy" id="3123317"/>
    <lineage>
        <taxon>Bacteria</taxon>
        <taxon>Bacillati</taxon>
        <taxon>Bacillota</taxon>
        <taxon>Clostridia</taxon>
        <taxon>Lachnospirales</taxon>
        <taxon>Lachnospiraceae</taxon>
        <taxon>Kineothrix</taxon>
    </lineage>
</organism>
<feature type="region of interest" description="Disordered" evidence="2">
    <location>
        <begin position="70"/>
        <end position="97"/>
    </location>
</feature>
<proteinExistence type="predicted"/>
<gene>
    <name evidence="3" type="ORF">V6984_13095</name>
</gene>